<keyword evidence="1" id="KW-0596">Phosphopantetheine</keyword>
<dbReference type="PROSITE" id="PS50075">
    <property type="entry name" value="CARRIER"/>
    <property type="match status" value="1"/>
</dbReference>
<evidence type="ECO:0000256" key="1">
    <source>
        <dbReference type="ARBA" id="ARBA00022450"/>
    </source>
</evidence>
<dbReference type="InterPro" id="IPR006162">
    <property type="entry name" value="Ppantetheine_attach_site"/>
</dbReference>
<dbReference type="InterPro" id="IPR025110">
    <property type="entry name" value="AMP-bd_C"/>
</dbReference>
<dbReference type="Pfam" id="PF00550">
    <property type="entry name" value="PP-binding"/>
    <property type="match status" value="1"/>
</dbReference>
<dbReference type="STRING" id="1993.SAMN04489713_105427"/>
<keyword evidence="5" id="KW-0436">Ligase</keyword>
<dbReference type="Gene3D" id="3.30.300.30">
    <property type="match status" value="1"/>
</dbReference>
<dbReference type="PANTHER" id="PTHR43767:SF1">
    <property type="entry name" value="NONRIBOSOMAL PEPTIDE SYNTHASE PES1 (EUROFUNG)-RELATED"/>
    <property type="match status" value="1"/>
</dbReference>
<dbReference type="InParanoid" id="A0A1I5GV92"/>
<evidence type="ECO:0000259" key="4">
    <source>
        <dbReference type="PROSITE" id="PS50075"/>
    </source>
</evidence>
<proteinExistence type="predicted"/>
<dbReference type="Gene3D" id="1.10.1200.10">
    <property type="entry name" value="ACP-like"/>
    <property type="match status" value="1"/>
</dbReference>
<organism evidence="5 6">
    <name type="scientific">Actinomadura madurae</name>
    <dbReference type="NCBI Taxonomy" id="1993"/>
    <lineage>
        <taxon>Bacteria</taxon>
        <taxon>Bacillati</taxon>
        <taxon>Actinomycetota</taxon>
        <taxon>Actinomycetes</taxon>
        <taxon>Streptosporangiales</taxon>
        <taxon>Thermomonosporaceae</taxon>
        <taxon>Actinomadura</taxon>
    </lineage>
</organism>
<feature type="region of interest" description="Disordered" evidence="3">
    <location>
        <begin position="130"/>
        <end position="156"/>
    </location>
</feature>
<dbReference type="AlphaFoldDB" id="A0A1I5GV92"/>
<dbReference type="GO" id="GO:0031177">
    <property type="term" value="F:phosphopantetheine binding"/>
    <property type="evidence" value="ECO:0007669"/>
    <property type="project" value="InterPro"/>
</dbReference>
<dbReference type="SUPFAM" id="SSF56801">
    <property type="entry name" value="Acetyl-CoA synthetase-like"/>
    <property type="match status" value="1"/>
</dbReference>
<dbReference type="InterPro" id="IPR036736">
    <property type="entry name" value="ACP-like_sf"/>
</dbReference>
<dbReference type="InterPro" id="IPR009081">
    <property type="entry name" value="PP-bd_ACP"/>
</dbReference>
<dbReference type="PROSITE" id="PS00455">
    <property type="entry name" value="AMP_BINDING"/>
    <property type="match status" value="1"/>
</dbReference>
<dbReference type="GO" id="GO:0016878">
    <property type="term" value="F:acid-thiol ligase activity"/>
    <property type="evidence" value="ECO:0007669"/>
    <property type="project" value="UniProtKB-ARBA"/>
</dbReference>
<dbReference type="Proteomes" id="UP000183413">
    <property type="component" value="Unassembled WGS sequence"/>
</dbReference>
<dbReference type="InterPro" id="IPR045851">
    <property type="entry name" value="AMP-bd_C_sf"/>
</dbReference>
<dbReference type="InterPro" id="IPR020845">
    <property type="entry name" value="AMP-binding_CS"/>
</dbReference>
<keyword evidence="2" id="KW-0597">Phosphoprotein</keyword>
<evidence type="ECO:0000256" key="3">
    <source>
        <dbReference type="SAM" id="MobiDB-lite"/>
    </source>
</evidence>
<feature type="domain" description="Carrier" evidence="4">
    <location>
        <begin position="504"/>
        <end position="579"/>
    </location>
</feature>
<dbReference type="InterPro" id="IPR020806">
    <property type="entry name" value="PKS_PP-bd"/>
</dbReference>
<dbReference type="Gene3D" id="3.40.50.12780">
    <property type="entry name" value="N-terminal domain of ligase-like"/>
    <property type="match status" value="1"/>
</dbReference>
<dbReference type="Pfam" id="PF13193">
    <property type="entry name" value="AMP-binding_C"/>
    <property type="match status" value="1"/>
</dbReference>
<dbReference type="Pfam" id="PF00501">
    <property type="entry name" value="AMP-binding"/>
    <property type="match status" value="1"/>
</dbReference>
<dbReference type="InterPro" id="IPR042099">
    <property type="entry name" value="ANL_N_sf"/>
</dbReference>
<gene>
    <name evidence="5" type="ORF">SAMN04489713_105427</name>
</gene>
<accession>A0A1I5GV92</accession>
<dbReference type="EMBL" id="FOVH01000005">
    <property type="protein sequence ID" value="SFO39915.1"/>
    <property type="molecule type" value="Genomic_DNA"/>
</dbReference>
<evidence type="ECO:0000313" key="5">
    <source>
        <dbReference type="EMBL" id="SFO39915.1"/>
    </source>
</evidence>
<keyword evidence="6" id="KW-1185">Reference proteome</keyword>
<sequence>MPVFLHEVLAARARAHGDAPAFTVPGEATLTFQEWHERARACGAALNVRSGDRVLLVFSDGDWYSFAALFAAVTGAGGTAVAVRHPVPPARLAEMARLVDAAGAVTGRGVPPAPGCAWTVPAADLPRAPGEAVQGGARRGWPAKTRPAPERPASILFTSGTTGKARAIVCPHADLMTTRRMRGDLLRPRENALLTSVAVGTNAAQTTLRDCLRNGVHTVVVNPFDPDAVGPLAEEHGVSAVSLIPTTARLAAEALGAAGRTLPRVRSVVCSSAPLDRTTVARLAGVFPRARIRNVYTMAEGGPSLVATCAPDRSPALGVLGPGVRVVDEDGRDVPAGHVGELRLRAGARRRSYVPDGSPPSGSGTRYLPGGWIATGDLCRVEDGGTVVFVARADDVIISGGRNIAATAVEAELRIHPAVLDAAVFGVPHESLGRLLVAAVVLLEDGALPQVREHAVRRLPAEQVPHDVVAVPEIPATAGGKPLKRVLVERYRAGPSGTNVPGTDLADGMEATVAAALSEVLNVPVLDADGNFFRLGGHSLLAVQVAAELSSRTDQAVPAAWVLRHPRVRDLAAALTRARAERVP</sequence>
<dbReference type="InterPro" id="IPR050237">
    <property type="entry name" value="ATP-dep_AMP-bd_enzyme"/>
</dbReference>
<dbReference type="SMART" id="SM00823">
    <property type="entry name" value="PKS_PP"/>
    <property type="match status" value="1"/>
</dbReference>
<dbReference type="RefSeq" id="WP_075021611.1">
    <property type="nucleotide sequence ID" value="NZ_FOVH01000005.1"/>
</dbReference>
<evidence type="ECO:0000313" key="6">
    <source>
        <dbReference type="Proteomes" id="UP000183413"/>
    </source>
</evidence>
<dbReference type="PROSITE" id="PS00012">
    <property type="entry name" value="PHOSPHOPANTETHEINE"/>
    <property type="match status" value="1"/>
</dbReference>
<dbReference type="PANTHER" id="PTHR43767">
    <property type="entry name" value="LONG-CHAIN-FATTY-ACID--COA LIGASE"/>
    <property type="match status" value="1"/>
</dbReference>
<dbReference type="eggNOG" id="COG0318">
    <property type="taxonomic scope" value="Bacteria"/>
</dbReference>
<evidence type="ECO:0000256" key="2">
    <source>
        <dbReference type="ARBA" id="ARBA00022553"/>
    </source>
</evidence>
<name>A0A1I5GV92_9ACTN</name>
<dbReference type="InterPro" id="IPR000873">
    <property type="entry name" value="AMP-dep_synth/lig_dom"/>
</dbReference>
<reference evidence="5 6" key="1">
    <citation type="submission" date="2016-10" db="EMBL/GenBank/DDBJ databases">
        <authorList>
            <person name="de Groot N.N."/>
        </authorList>
    </citation>
    <scope>NUCLEOTIDE SEQUENCE [LARGE SCALE GENOMIC DNA]</scope>
    <source>
        <strain evidence="5 6">DSM 43067</strain>
    </source>
</reference>
<protein>
    <submittedName>
        <fullName evidence="5">Acyl-CoA synthetase (AMP-forming)/AMP-acid ligase II</fullName>
    </submittedName>
</protein>
<dbReference type="CDD" id="cd04433">
    <property type="entry name" value="AFD_class_I"/>
    <property type="match status" value="1"/>
</dbReference>
<dbReference type="SUPFAM" id="SSF47336">
    <property type="entry name" value="ACP-like"/>
    <property type="match status" value="1"/>
</dbReference>